<gene>
    <name evidence="1" type="ORF">GCM10010361_78020</name>
</gene>
<evidence type="ECO:0000313" key="2">
    <source>
        <dbReference type="Proteomes" id="UP001500909"/>
    </source>
</evidence>
<reference evidence="2" key="1">
    <citation type="journal article" date="2019" name="Int. J. Syst. Evol. Microbiol.">
        <title>The Global Catalogue of Microorganisms (GCM) 10K type strain sequencing project: providing services to taxonomists for standard genome sequencing and annotation.</title>
        <authorList>
            <consortium name="The Broad Institute Genomics Platform"/>
            <consortium name="The Broad Institute Genome Sequencing Center for Infectious Disease"/>
            <person name="Wu L."/>
            <person name="Ma J."/>
        </authorList>
    </citation>
    <scope>NUCLEOTIDE SEQUENCE [LARGE SCALE GENOMIC DNA]</scope>
    <source>
        <strain evidence="2">JCM 4805</strain>
    </source>
</reference>
<comment type="caution">
    <text evidence="1">The sequence shown here is derived from an EMBL/GenBank/DDBJ whole genome shotgun (WGS) entry which is preliminary data.</text>
</comment>
<sequence>MTVSLCKHGFIVLPPHGSIFRPGPCTDCGMTYEAREAELREQEEALILGTSHDGTCPDCKHTRRLFRYQPQEQPWHEIGTELPVAFLCLDCYNAAADAENALIDSLFAS</sequence>
<organism evidence="1 2">
    <name type="scientific">Streptomyces olivaceiscleroticus</name>
    <dbReference type="NCBI Taxonomy" id="68245"/>
    <lineage>
        <taxon>Bacteria</taxon>
        <taxon>Bacillati</taxon>
        <taxon>Actinomycetota</taxon>
        <taxon>Actinomycetes</taxon>
        <taxon>Kitasatosporales</taxon>
        <taxon>Streptomycetaceae</taxon>
        <taxon>Streptomyces</taxon>
    </lineage>
</organism>
<evidence type="ECO:0000313" key="1">
    <source>
        <dbReference type="EMBL" id="GAA0500916.1"/>
    </source>
</evidence>
<protein>
    <submittedName>
        <fullName evidence="1">Uncharacterized protein</fullName>
    </submittedName>
</protein>
<proteinExistence type="predicted"/>
<dbReference type="RefSeq" id="WP_346100437.1">
    <property type="nucleotide sequence ID" value="NZ_BAAABY010000070.1"/>
</dbReference>
<name>A0ABP3LHA2_9ACTN</name>
<dbReference type="Proteomes" id="UP001500909">
    <property type="component" value="Unassembled WGS sequence"/>
</dbReference>
<accession>A0ABP3LHA2</accession>
<dbReference type="EMBL" id="BAAABY010000070">
    <property type="protein sequence ID" value="GAA0500916.1"/>
    <property type="molecule type" value="Genomic_DNA"/>
</dbReference>
<keyword evidence="2" id="KW-1185">Reference proteome</keyword>